<feature type="region of interest" description="Disordered" evidence="1">
    <location>
        <begin position="1"/>
        <end position="39"/>
    </location>
</feature>
<feature type="transmembrane region" description="Helical" evidence="2">
    <location>
        <begin position="107"/>
        <end position="125"/>
    </location>
</feature>
<organism evidence="3 4">
    <name type="scientific">Mikania micrantha</name>
    <name type="common">bitter vine</name>
    <dbReference type="NCBI Taxonomy" id="192012"/>
    <lineage>
        <taxon>Eukaryota</taxon>
        <taxon>Viridiplantae</taxon>
        <taxon>Streptophyta</taxon>
        <taxon>Embryophyta</taxon>
        <taxon>Tracheophyta</taxon>
        <taxon>Spermatophyta</taxon>
        <taxon>Magnoliopsida</taxon>
        <taxon>eudicotyledons</taxon>
        <taxon>Gunneridae</taxon>
        <taxon>Pentapetalae</taxon>
        <taxon>asterids</taxon>
        <taxon>campanulids</taxon>
        <taxon>Asterales</taxon>
        <taxon>Asteraceae</taxon>
        <taxon>Asteroideae</taxon>
        <taxon>Heliantheae alliance</taxon>
        <taxon>Eupatorieae</taxon>
        <taxon>Mikania</taxon>
    </lineage>
</organism>
<protein>
    <submittedName>
        <fullName evidence="3">Uncharacterized protein</fullName>
    </submittedName>
</protein>
<keyword evidence="4" id="KW-1185">Reference proteome</keyword>
<evidence type="ECO:0000256" key="2">
    <source>
        <dbReference type="SAM" id="Phobius"/>
    </source>
</evidence>
<reference evidence="3 4" key="1">
    <citation type="submission" date="2019-05" db="EMBL/GenBank/DDBJ databases">
        <title>Mikania micrantha, genome provides insights into the molecular mechanism of rapid growth.</title>
        <authorList>
            <person name="Liu B."/>
        </authorList>
    </citation>
    <scope>NUCLEOTIDE SEQUENCE [LARGE SCALE GENOMIC DNA]</scope>
    <source>
        <strain evidence="3">NLD-2019</strain>
        <tissue evidence="3">Leaf</tissue>
    </source>
</reference>
<name>A0A5N6MXU5_9ASTR</name>
<sequence>MAEFGGKGNGESQTARDNGELGDNRSDCTGNEGSIKTSTYPIQSSSSYVRQSIPPSFSIEGSLIFPYHYRMLTCPFIAAVSMGILLFCSGETGLAVSWIGLKGHGTFSLSTITTIVGVLFVYGWLQSWASSVTNSLQLDDYHCGVMDVCCKLENRVGIGSSFDLCSPWECIFCSCIDDHLRLGKLGSGNGTKEFRVFLNSDSTSVVRQWSGIGKEHNYSDRGSFHLTRLEGYVAIHLLLIDMPVMGLLAMFPCCFTPIIDGSYYNFAVG</sequence>
<evidence type="ECO:0000313" key="4">
    <source>
        <dbReference type="Proteomes" id="UP000326396"/>
    </source>
</evidence>
<keyword evidence="2" id="KW-1133">Transmembrane helix</keyword>
<comment type="caution">
    <text evidence="3">The sequence shown here is derived from an EMBL/GenBank/DDBJ whole genome shotgun (WGS) entry which is preliminary data.</text>
</comment>
<accession>A0A5N6MXU5</accession>
<proteinExistence type="predicted"/>
<gene>
    <name evidence="3" type="ORF">E3N88_26896</name>
</gene>
<feature type="compositionally biased region" description="Polar residues" evidence="1">
    <location>
        <begin position="27"/>
        <end position="39"/>
    </location>
</feature>
<feature type="transmembrane region" description="Helical" evidence="2">
    <location>
        <begin position="231"/>
        <end position="251"/>
    </location>
</feature>
<evidence type="ECO:0000313" key="3">
    <source>
        <dbReference type="EMBL" id="KAD4178305.1"/>
    </source>
</evidence>
<evidence type="ECO:0000256" key="1">
    <source>
        <dbReference type="SAM" id="MobiDB-lite"/>
    </source>
</evidence>
<feature type="transmembrane region" description="Helical" evidence="2">
    <location>
        <begin position="76"/>
        <end position="101"/>
    </location>
</feature>
<dbReference type="EMBL" id="SZYD01000014">
    <property type="protein sequence ID" value="KAD4178305.1"/>
    <property type="molecule type" value="Genomic_DNA"/>
</dbReference>
<feature type="compositionally biased region" description="Basic and acidic residues" evidence="1">
    <location>
        <begin position="17"/>
        <end position="26"/>
    </location>
</feature>
<dbReference type="AlphaFoldDB" id="A0A5N6MXU5"/>
<dbReference type="Proteomes" id="UP000326396">
    <property type="component" value="Linkage Group LG4"/>
</dbReference>
<keyword evidence="2" id="KW-0812">Transmembrane</keyword>
<keyword evidence="2" id="KW-0472">Membrane</keyword>